<sequence>MTETPAPLNPLPMIAWVLALPMIALEIVLSAGENGLAGGPTAIGWRAEAIQQLAFAPDYLRQMLLLNQWPLDGLWRPFTHVFVNGDLTGALFSVVILLALAKFTGEVFRWWAVTLIFFASALGGALAYAAIPWTHAGLYGGWPAIYGLIGGFTWVQWMREKITGIPNNAFRLIGFLLGVRVVFGVAALTMGGLDQSEGWMWVADAAGFAVGFGLSFFVIPGGARALLTRIRKR</sequence>
<evidence type="ECO:0000313" key="8">
    <source>
        <dbReference type="Proteomes" id="UP001193501"/>
    </source>
</evidence>
<dbReference type="EMBL" id="JAABNR010000011">
    <property type="protein sequence ID" value="NBZ88539.1"/>
    <property type="molecule type" value="Genomic_DNA"/>
</dbReference>
<dbReference type="InterPro" id="IPR035952">
    <property type="entry name" value="Rhomboid-like_sf"/>
</dbReference>
<reference evidence="7" key="1">
    <citation type="submission" date="2020-01" db="EMBL/GenBank/DDBJ databases">
        <authorList>
            <person name="Chen W.-M."/>
        </authorList>
    </citation>
    <scope>NUCLEOTIDE SEQUENCE</scope>
    <source>
        <strain evidence="7">CYK-10</strain>
    </source>
</reference>
<keyword evidence="3 5" id="KW-1133">Transmembrane helix</keyword>
<evidence type="ECO:0000259" key="6">
    <source>
        <dbReference type="Pfam" id="PF01694"/>
    </source>
</evidence>
<comment type="subcellular location">
    <subcellularLocation>
        <location evidence="1">Membrane</location>
        <topology evidence="1">Multi-pass membrane protein</topology>
    </subcellularLocation>
</comment>
<comment type="caution">
    <text evidence="7">The sequence shown here is derived from an EMBL/GenBank/DDBJ whole genome shotgun (WGS) entry which is preliminary data.</text>
</comment>
<dbReference type="InterPro" id="IPR022764">
    <property type="entry name" value="Peptidase_S54_rhomboid_dom"/>
</dbReference>
<evidence type="ECO:0000256" key="5">
    <source>
        <dbReference type="SAM" id="Phobius"/>
    </source>
</evidence>
<feature type="transmembrane region" description="Helical" evidence="5">
    <location>
        <begin position="137"/>
        <end position="157"/>
    </location>
</feature>
<dbReference type="Pfam" id="PF01694">
    <property type="entry name" value="Rhomboid"/>
    <property type="match status" value="1"/>
</dbReference>
<keyword evidence="8" id="KW-1185">Reference proteome</keyword>
<feature type="transmembrane region" description="Helical" evidence="5">
    <location>
        <begin position="169"/>
        <end position="193"/>
    </location>
</feature>
<evidence type="ECO:0000256" key="4">
    <source>
        <dbReference type="ARBA" id="ARBA00023136"/>
    </source>
</evidence>
<keyword evidence="4 5" id="KW-0472">Membrane</keyword>
<evidence type="ECO:0000256" key="3">
    <source>
        <dbReference type="ARBA" id="ARBA00022989"/>
    </source>
</evidence>
<dbReference type="AlphaFoldDB" id="A0AAE4YAV6"/>
<dbReference type="SUPFAM" id="SSF144091">
    <property type="entry name" value="Rhomboid-like"/>
    <property type="match status" value="1"/>
</dbReference>
<name>A0AAE4YAV6_9RHOB</name>
<proteinExistence type="predicted"/>
<keyword evidence="2 5" id="KW-0812">Transmembrane</keyword>
<dbReference type="Proteomes" id="UP001193501">
    <property type="component" value="Unassembled WGS sequence"/>
</dbReference>
<organism evidence="7 8">
    <name type="scientific">Stagnihabitans tardus</name>
    <dbReference type="NCBI Taxonomy" id="2699202"/>
    <lineage>
        <taxon>Bacteria</taxon>
        <taxon>Pseudomonadati</taxon>
        <taxon>Pseudomonadota</taxon>
        <taxon>Alphaproteobacteria</taxon>
        <taxon>Rhodobacterales</taxon>
        <taxon>Paracoccaceae</taxon>
        <taxon>Stagnihabitans</taxon>
    </lineage>
</organism>
<feature type="transmembrane region" description="Helical" evidence="5">
    <location>
        <begin position="108"/>
        <end position="131"/>
    </location>
</feature>
<feature type="transmembrane region" description="Helical" evidence="5">
    <location>
        <begin position="205"/>
        <end position="227"/>
    </location>
</feature>
<dbReference type="GO" id="GO:0004252">
    <property type="term" value="F:serine-type endopeptidase activity"/>
    <property type="evidence" value="ECO:0007669"/>
    <property type="project" value="InterPro"/>
</dbReference>
<keyword evidence="7" id="KW-0645">Protease</keyword>
<dbReference type="GO" id="GO:0016020">
    <property type="term" value="C:membrane"/>
    <property type="evidence" value="ECO:0007669"/>
    <property type="project" value="UniProtKB-SubCell"/>
</dbReference>
<protein>
    <submittedName>
        <fullName evidence="7">Rhomboid family intramembrane serine protease</fullName>
    </submittedName>
</protein>
<feature type="transmembrane region" description="Helical" evidence="5">
    <location>
        <begin position="81"/>
        <end position="101"/>
    </location>
</feature>
<accession>A0AAE4YAV6</accession>
<dbReference type="GO" id="GO:0006508">
    <property type="term" value="P:proteolysis"/>
    <property type="evidence" value="ECO:0007669"/>
    <property type="project" value="UniProtKB-KW"/>
</dbReference>
<evidence type="ECO:0000256" key="2">
    <source>
        <dbReference type="ARBA" id="ARBA00022692"/>
    </source>
</evidence>
<feature type="domain" description="Peptidase S54 rhomboid" evidence="6">
    <location>
        <begin position="74"/>
        <end position="219"/>
    </location>
</feature>
<dbReference type="Gene3D" id="1.20.1540.10">
    <property type="entry name" value="Rhomboid-like"/>
    <property type="match status" value="1"/>
</dbReference>
<feature type="transmembrane region" description="Helical" evidence="5">
    <location>
        <begin position="12"/>
        <end position="31"/>
    </location>
</feature>
<keyword evidence="7" id="KW-0378">Hydrolase</keyword>
<gene>
    <name evidence="7" type="ORF">GV832_13175</name>
</gene>
<evidence type="ECO:0000256" key="1">
    <source>
        <dbReference type="ARBA" id="ARBA00004141"/>
    </source>
</evidence>
<dbReference type="RefSeq" id="WP_168775351.1">
    <property type="nucleotide sequence ID" value="NZ_JAABNR010000011.1"/>
</dbReference>
<evidence type="ECO:0000313" key="7">
    <source>
        <dbReference type="EMBL" id="NBZ88539.1"/>
    </source>
</evidence>